<feature type="transmembrane region" description="Helical" evidence="1">
    <location>
        <begin position="259"/>
        <end position="278"/>
    </location>
</feature>
<dbReference type="GeneID" id="27355619"/>
<evidence type="ECO:0008006" key="4">
    <source>
        <dbReference type="Google" id="ProtNLM"/>
    </source>
</evidence>
<dbReference type="AlphaFoldDB" id="A0A0D2C5Q7"/>
<dbReference type="InterPro" id="IPR027417">
    <property type="entry name" value="P-loop_NTPase"/>
</dbReference>
<gene>
    <name evidence="2" type="ORF">PV06_03545</name>
</gene>
<dbReference type="InterPro" id="IPR040632">
    <property type="entry name" value="Sulfotransfer_4"/>
</dbReference>
<keyword evidence="3" id="KW-1185">Reference proteome</keyword>
<dbReference type="VEuPathDB" id="FungiDB:PV06_03545"/>
<dbReference type="PANTHER" id="PTHR36978">
    <property type="entry name" value="P-LOOP CONTAINING NUCLEOTIDE TRIPHOSPHATE HYDROLASE"/>
    <property type="match status" value="1"/>
</dbReference>
<evidence type="ECO:0000313" key="2">
    <source>
        <dbReference type="EMBL" id="KIW45132.1"/>
    </source>
</evidence>
<accession>A0A0D2C5Q7</accession>
<keyword evidence="1" id="KW-0812">Transmembrane</keyword>
<sequence>MATMTDQVCRFIYPVKTPNRPPRPANYPMQVLALGLPRSGTDSLKLGLEKLGYHDIWHGFNLPSSRANDCPLWLQLLQAKERGDQRLAESFDWDRLLAECDGIMDMPPLLFAEELLDFYPHAAVILNRRRDMNAWHRSLNEAVGMTIGSWIFWVLSRWDARMYWWYRTVVLSISMMGKGPGGFQQNGKQWAEDYYQNLESKLNNEGRKYLKWEVQQGWEPLCKFLDKPVPDEEFPWENKAGAEFQKKVEAAGIRMAIRAFRNMVIAGVIVGGSLAWWWESA</sequence>
<dbReference type="STRING" id="215243.A0A0D2C5Q7"/>
<name>A0A0D2C5Q7_9EURO</name>
<keyword evidence="1" id="KW-1133">Transmembrane helix</keyword>
<keyword evidence="1" id="KW-0472">Membrane</keyword>
<dbReference type="OrthoDB" id="4157235at2759"/>
<evidence type="ECO:0000256" key="1">
    <source>
        <dbReference type="SAM" id="Phobius"/>
    </source>
</evidence>
<organism evidence="2 3">
    <name type="scientific">Exophiala oligosperma</name>
    <dbReference type="NCBI Taxonomy" id="215243"/>
    <lineage>
        <taxon>Eukaryota</taxon>
        <taxon>Fungi</taxon>
        <taxon>Dikarya</taxon>
        <taxon>Ascomycota</taxon>
        <taxon>Pezizomycotina</taxon>
        <taxon>Eurotiomycetes</taxon>
        <taxon>Chaetothyriomycetidae</taxon>
        <taxon>Chaetothyriales</taxon>
        <taxon>Herpotrichiellaceae</taxon>
        <taxon>Exophiala</taxon>
    </lineage>
</organism>
<dbReference type="Pfam" id="PF17784">
    <property type="entry name" value="Sulfotransfer_4"/>
    <property type="match status" value="1"/>
</dbReference>
<dbReference type="Proteomes" id="UP000053342">
    <property type="component" value="Unassembled WGS sequence"/>
</dbReference>
<reference evidence="2 3" key="1">
    <citation type="submission" date="2015-01" db="EMBL/GenBank/DDBJ databases">
        <title>The Genome Sequence of Exophiala oligosperma CBS72588.</title>
        <authorList>
            <consortium name="The Broad Institute Genomics Platform"/>
            <person name="Cuomo C."/>
            <person name="de Hoog S."/>
            <person name="Gorbushina A."/>
            <person name="Stielow B."/>
            <person name="Teixiera M."/>
            <person name="Abouelleil A."/>
            <person name="Chapman S.B."/>
            <person name="Priest M."/>
            <person name="Young S.K."/>
            <person name="Wortman J."/>
            <person name="Nusbaum C."/>
            <person name="Birren B."/>
        </authorList>
    </citation>
    <scope>NUCLEOTIDE SEQUENCE [LARGE SCALE GENOMIC DNA]</scope>
    <source>
        <strain evidence="2 3">CBS 72588</strain>
    </source>
</reference>
<dbReference type="SUPFAM" id="SSF52540">
    <property type="entry name" value="P-loop containing nucleoside triphosphate hydrolases"/>
    <property type="match status" value="1"/>
</dbReference>
<dbReference type="EMBL" id="KN847334">
    <property type="protein sequence ID" value="KIW45132.1"/>
    <property type="molecule type" value="Genomic_DNA"/>
</dbReference>
<proteinExistence type="predicted"/>
<protein>
    <recommendedName>
        <fullName evidence="4">NAD dependent epimerase/dehydratase</fullName>
    </recommendedName>
</protein>
<evidence type="ECO:0000313" key="3">
    <source>
        <dbReference type="Proteomes" id="UP000053342"/>
    </source>
</evidence>
<dbReference type="RefSeq" id="XP_016265348.1">
    <property type="nucleotide sequence ID" value="XM_016404343.1"/>
</dbReference>
<dbReference type="HOGENOM" id="CLU_061199_1_0_1"/>
<dbReference type="PANTHER" id="PTHR36978:SF8">
    <property type="entry name" value="NAD DEPENDENT EPIMERASE_DEHYDRATASE"/>
    <property type="match status" value="1"/>
</dbReference>
<dbReference type="Gene3D" id="3.40.50.300">
    <property type="entry name" value="P-loop containing nucleotide triphosphate hydrolases"/>
    <property type="match status" value="1"/>
</dbReference>